<evidence type="ECO:0000313" key="2">
    <source>
        <dbReference type="Proteomes" id="UP000789901"/>
    </source>
</evidence>
<organism evidence="1 2">
    <name type="scientific">Gigaspora margarita</name>
    <dbReference type="NCBI Taxonomy" id="4874"/>
    <lineage>
        <taxon>Eukaryota</taxon>
        <taxon>Fungi</taxon>
        <taxon>Fungi incertae sedis</taxon>
        <taxon>Mucoromycota</taxon>
        <taxon>Glomeromycotina</taxon>
        <taxon>Glomeromycetes</taxon>
        <taxon>Diversisporales</taxon>
        <taxon>Gigasporaceae</taxon>
        <taxon>Gigaspora</taxon>
    </lineage>
</organism>
<feature type="non-terminal residue" evidence="1">
    <location>
        <position position="1"/>
    </location>
</feature>
<gene>
    <name evidence="1" type="ORF">GMARGA_LOCUS42943</name>
</gene>
<comment type="caution">
    <text evidence="1">The sequence shown here is derived from an EMBL/GenBank/DDBJ whole genome shotgun (WGS) entry which is preliminary data.</text>
</comment>
<accession>A0ABN7XG27</accession>
<protein>
    <submittedName>
        <fullName evidence="1">9752_t:CDS:1</fullName>
    </submittedName>
</protein>
<name>A0ABN7XG27_GIGMA</name>
<evidence type="ECO:0000313" key="1">
    <source>
        <dbReference type="EMBL" id="CAG8854122.1"/>
    </source>
</evidence>
<dbReference type="Proteomes" id="UP000789901">
    <property type="component" value="Unassembled WGS sequence"/>
</dbReference>
<dbReference type="EMBL" id="CAJVQB010133582">
    <property type="protein sequence ID" value="CAG8854122.1"/>
    <property type="molecule type" value="Genomic_DNA"/>
</dbReference>
<keyword evidence="2" id="KW-1185">Reference proteome</keyword>
<feature type="non-terminal residue" evidence="1">
    <location>
        <position position="65"/>
    </location>
</feature>
<sequence length="65" mass="7642">KVLNISKLYALMLYKDRIEKIKDSTNFVNSNIALPIFQNSELEGDNKLYNELNEDFNSNTVEWSR</sequence>
<proteinExistence type="predicted"/>
<reference evidence="1 2" key="1">
    <citation type="submission" date="2021-06" db="EMBL/GenBank/DDBJ databases">
        <authorList>
            <person name="Kallberg Y."/>
            <person name="Tangrot J."/>
            <person name="Rosling A."/>
        </authorList>
    </citation>
    <scope>NUCLEOTIDE SEQUENCE [LARGE SCALE GENOMIC DNA]</scope>
    <source>
        <strain evidence="1 2">120-4 pot B 10/14</strain>
    </source>
</reference>